<evidence type="ECO:0000313" key="2">
    <source>
        <dbReference type="Proteomes" id="UP000037122"/>
    </source>
</evidence>
<evidence type="ECO:0000313" key="1">
    <source>
        <dbReference type="EMBL" id="KND99453.1"/>
    </source>
</evidence>
<proteinExistence type="predicted"/>
<accession>A0A0L0NZJ3</accession>
<sequence length="60" mass="7004">MLKEVHWVGFLGVFIRIREVSSFVDAVRDKKVIALNYKYRTPETTIALTRLHTDLSVVDR</sequence>
<organism evidence="1 2">
    <name type="scientific">Candidozyma auris</name>
    <name type="common">Yeast</name>
    <name type="synonym">Candida auris</name>
    <dbReference type="NCBI Taxonomy" id="498019"/>
    <lineage>
        <taxon>Eukaryota</taxon>
        <taxon>Fungi</taxon>
        <taxon>Dikarya</taxon>
        <taxon>Ascomycota</taxon>
        <taxon>Saccharomycotina</taxon>
        <taxon>Pichiomycetes</taxon>
        <taxon>Metschnikowiaceae</taxon>
        <taxon>Candidozyma</taxon>
    </lineage>
</organism>
<dbReference type="EMBL" id="LGST01000023">
    <property type="protein sequence ID" value="KND99453.1"/>
    <property type="molecule type" value="Genomic_DNA"/>
</dbReference>
<comment type="caution">
    <text evidence="1">The sequence shown here is derived from an EMBL/GenBank/DDBJ whole genome shotgun (WGS) entry which is preliminary data.</text>
</comment>
<protein>
    <submittedName>
        <fullName evidence="1">Uncharacterized protein</fullName>
    </submittedName>
</protein>
<reference evidence="2" key="1">
    <citation type="journal article" date="2015" name="BMC Genomics">
        <title>Draft genome of a commonly misdiagnosed multidrug resistant pathogen Candida auris.</title>
        <authorList>
            <person name="Chatterjee S."/>
            <person name="Alampalli S.V."/>
            <person name="Nageshan R.K."/>
            <person name="Chettiar S.T."/>
            <person name="Joshi S."/>
            <person name="Tatu U.S."/>
        </authorList>
    </citation>
    <scope>NUCLEOTIDE SEQUENCE [LARGE SCALE GENOMIC DNA]</scope>
    <source>
        <strain evidence="2">6684</strain>
    </source>
</reference>
<dbReference type="Proteomes" id="UP000037122">
    <property type="component" value="Unassembled WGS sequence"/>
</dbReference>
<dbReference type="AlphaFoldDB" id="A0A0L0NZJ3"/>
<dbReference type="VEuPathDB" id="FungiDB:QG37_03589"/>
<gene>
    <name evidence="1" type="ORF">QG37_03589</name>
</gene>
<name>A0A0L0NZJ3_CANAR</name>